<dbReference type="EMBL" id="JAQQFR010000004">
    <property type="protein sequence ID" value="MFL9878298.1"/>
    <property type="molecule type" value="Genomic_DNA"/>
</dbReference>
<dbReference type="CDD" id="cd20013">
    <property type="entry name" value="PBP1_RPA0985_benzoate-like"/>
    <property type="match status" value="1"/>
</dbReference>
<feature type="chain" id="PRO_5047464479" evidence="5">
    <location>
        <begin position="32"/>
        <end position="399"/>
    </location>
</feature>
<dbReference type="InterPro" id="IPR028081">
    <property type="entry name" value="Leu-bd"/>
</dbReference>
<dbReference type="Proteomes" id="UP001629214">
    <property type="component" value="Unassembled WGS sequence"/>
</dbReference>
<keyword evidence="3 5" id="KW-0732">Signal</keyword>
<dbReference type="InterPro" id="IPR051010">
    <property type="entry name" value="BCAA_transport"/>
</dbReference>
<evidence type="ECO:0000256" key="3">
    <source>
        <dbReference type="ARBA" id="ARBA00022729"/>
    </source>
</evidence>
<dbReference type="SUPFAM" id="SSF53822">
    <property type="entry name" value="Periplasmic binding protein-like I"/>
    <property type="match status" value="1"/>
</dbReference>
<evidence type="ECO:0000256" key="4">
    <source>
        <dbReference type="ARBA" id="ARBA00022970"/>
    </source>
</evidence>
<dbReference type="Gene3D" id="3.40.50.2300">
    <property type="match status" value="2"/>
</dbReference>
<evidence type="ECO:0000313" key="8">
    <source>
        <dbReference type="Proteomes" id="UP001629214"/>
    </source>
</evidence>
<dbReference type="PANTHER" id="PTHR30483">
    <property type="entry name" value="LEUCINE-SPECIFIC-BINDING PROTEIN"/>
    <property type="match status" value="1"/>
</dbReference>
<keyword evidence="4" id="KW-0029">Amino-acid transport</keyword>
<dbReference type="RefSeq" id="WP_408167132.1">
    <property type="nucleotide sequence ID" value="NZ_JAQQFR010000004.1"/>
</dbReference>
<keyword evidence="2" id="KW-0813">Transport</keyword>
<evidence type="ECO:0000256" key="1">
    <source>
        <dbReference type="ARBA" id="ARBA00010062"/>
    </source>
</evidence>
<evidence type="ECO:0000259" key="6">
    <source>
        <dbReference type="Pfam" id="PF13458"/>
    </source>
</evidence>
<reference evidence="7 8" key="1">
    <citation type="journal article" date="2024" name="Chem. Sci.">
        <title>Discovery of megapolipeptins by genome mining of a Burkholderiales bacteria collection.</title>
        <authorList>
            <person name="Paulo B.S."/>
            <person name="Recchia M.J.J."/>
            <person name="Lee S."/>
            <person name="Fergusson C.H."/>
            <person name="Romanowski S.B."/>
            <person name="Hernandez A."/>
            <person name="Krull N."/>
            <person name="Liu D.Y."/>
            <person name="Cavanagh H."/>
            <person name="Bos A."/>
            <person name="Gray C.A."/>
            <person name="Murphy B.T."/>
            <person name="Linington R.G."/>
            <person name="Eustaquio A.S."/>
        </authorList>
    </citation>
    <scope>NUCLEOTIDE SEQUENCE [LARGE SCALE GENOMIC DNA]</scope>
    <source>
        <strain evidence="7 8">RL21-008-BIB-B</strain>
    </source>
</reference>
<feature type="signal peptide" evidence="5">
    <location>
        <begin position="1"/>
        <end position="31"/>
    </location>
</feature>
<dbReference type="InterPro" id="IPR028082">
    <property type="entry name" value="Peripla_BP_I"/>
</dbReference>
<dbReference type="InterPro" id="IPR006311">
    <property type="entry name" value="TAT_signal"/>
</dbReference>
<keyword evidence="8" id="KW-1185">Reference proteome</keyword>
<sequence length="399" mass="42438">MPDTINTQRRQILLGGTAALAAGMLPLSAFAAGSSADPIKVGLIVPMSGPFASTGRQIEAAVKLYQQKYGDTVAGRKVEILLKDDGGLSPDVTKRLAQELVARDKVQVLAGFGLTPLALAAAPIATQAKVPMIVTAAATSIIPQRSPYIVRTGFTLPQVTAPLASWAAKNKIKSVVTFVSDYGPGIDAEKVFVKTFTDAGGKVLESLRAPLRNPDYAPFLQRVKDAKPEALFVFVPSGEGAAVLKQFTERGLAAAGIRLICTGDVLDDDLMASIGTASSGVVSSHHYSAAHPSPLNKEYVDGIAKANKGMRANFHSVGGYDGMHLLYEALKKTNGDTDGEKLLAAMKGMSWESVRGPVTLDAATRDMVQNVYIRKAEQRGNEYYNVEFDKVENFKDPGV</sequence>
<dbReference type="PRINTS" id="PR00337">
    <property type="entry name" value="LEUILEVALBP"/>
</dbReference>
<feature type="domain" description="Leucine-binding protein" evidence="6">
    <location>
        <begin position="38"/>
        <end position="380"/>
    </location>
</feature>
<name>A0ABW8Z7P0_9BURK</name>
<dbReference type="PANTHER" id="PTHR30483:SF6">
    <property type="entry name" value="PERIPLASMIC BINDING PROTEIN OF ABC TRANSPORTER FOR NATURAL AMINO ACIDS"/>
    <property type="match status" value="1"/>
</dbReference>
<dbReference type="PROSITE" id="PS51318">
    <property type="entry name" value="TAT"/>
    <property type="match status" value="1"/>
</dbReference>
<evidence type="ECO:0000313" key="7">
    <source>
        <dbReference type="EMBL" id="MFL9878298.1"/>
    </source>
</evidence>
<dbReference type="Pfam" id="PF13458">
    <property type="entry name" value="Peripla_BP_6"/>
    <property type="match status" value="1"/>
</dbReference>
<dbReference type="InterPro" id="IPR000709">
    <property type="entry name" value="Leu_Ile_Val-bd"/>
</dbReference>
<organism evidence="7 8">
    <name type="scientific">Herbaspirillum rhizosphaerae</name>
    <dbReference type="NCBI Taxonomy" id="346179"/>
    <lineage>
        <taxon>Bacteria</taxon>
        <taxon>Pseudomonadati</taxon>
        <taxon>Pseudomonadota</taxon>
        <taxon>Betaproteobacteria</taxon>
        <taxon>Burkholderiales</taxon>
        <taxon>Oxalobacteraceae</taxon>
        <taxon>Herbaspirillum</taxon>
    </lineage>
</organism>
<protein>
    <submittedName>
        <fullName evidence="7">ABC transporter substrate-binding protein</fullName>
    </submittedName>
</protein>
<gene>
    <name evidence="7" type="ORF">PQR63_07900</name>
</gene>
<proteinExistence type="inferred from homology"/>
<comment type="caution">
    <text evidence="7">The sequence shown here is derived from an EMBL/GenBank/DDBJ whole genome shotgun (WGS) entry which is preliminary data.</text>
</comment>
<evidence type="ECO:0000256" key="2">
    <source>
        <dbReference type="ARBA" id="ARBA00022448"/>
    </source>
</evidence>
<evidence type="ECO:0000256" key="5">
    <source>
        <dbReference type="SAM" id="SignalP"/>
    </source>
</evidence>
<accession>A0ABW8Z7P0</accession>
<comment type="similarity">
    <text evidence="1">Belongs to the leucine-binding protein family.</text>
</comment>